<dbReference type="AlphaFoldDB" id="A0A7H8V0E9"/>
<evidence type="ECO:0000259" key="10">
    <source>
        <dbReference type="Pfam" id="PF25935"/>
    </source>
</evidence>
<dbReference type="Gene3D" id="2.40.30.170">
    <property type="match status" value="1"/>
</dbReference>
<evidence type="ECO:0000259" key="9">
    <source>
        <dbReference type="Pfam" id="PF25887"/>
    </source>
</evidence>
<evidence type="ECO:0000256" key="3">
    <source>
        <dbReference type="ARBA" id="ARBA00022448"/>
    </source>
</evidence>
<evidence type="ECO:0000256" key="5">
    <source>
        <dbReference type="ARBA" id="ARBA00022989"/>
    </source>
</evidence>
<keyword evidence="3" id="KW-0813">Transport</keyword>
<comment type="subcellular location">
    <subcellularLocation>
        <location evidence="1">Cell membrane</location>
        <topology evidence="1">Single-pass membrane protein</topology>
    </subcellularLocation>
</comment>
<reference evidence="13 14" key="1">
    <citation type="submission" date="2019-05" db="EMBL/GenBank/DDBJ databases">
        <title>The organization of the Streptococcus sanguinis genomes.</title>
        <authorList>
            <person name="Wu C.H."/>
            <person name="Chen Y.Y.M."/>
            <person name="Wang H.Y."/>
        </authorList>
    </citation>
    <scope>NUCLEOTIDE SEQUENCE [LARGE SCALE GENOMIC DNA]</scope>
    <source>
        <strain evidence="13 14">CGMH010</strain>
    </source>
</reference>
<evidence type="ECO:0000256" key="7">
    <source>
        <dbReference type="SAM" id="Coils"/>
    </source>
</evidence>
<protein>
    <submittedName>
        <fullName evidence="12">Bacteriocin secretion accessory protein</fullName>
    </submittedName>
</protein>
<keyword evidence="6 8" id="KW-0472">Membrane</keyword>
<dbReference type="NCBIfam" id="TIGR01000">
    <property type="entry name" value="bacteriocin_acc"/>
    <property type="match status" value="1"/>
</dbReference>
<dbReference type="Pfam" id="PF25940">
    <property type="entry name" value="LcnD_C"/>
    <property type="match status" value="1"/>
</dbReference>
<evidence type="ECO:0000256" key="4">
    <source>
        <dbReference type="ARBA" id="ARBA00022692"/>
    </source>
</evidence>
<keyword evidence="7" id="KW-0175">Coiled coil</keyword>
<feature type="domain" description="LcnD-like C-terminal" evidence="11">
    <location>
        <begin position="350"/>
        <end position="438"/>
    </location>
</feature>
<gene>
    <name evidence="12" type="ORF">FDP16_04800</name>
    <name evidence="13" type="ORF">FFV08_04920</name>
</gene>
<evidence type="ECO:0000313" key="12">
    <source>
        <dbReference type="EMBL" id="QLB49907.1"/>
    </source>
</evidence>
<name>A0A7H8V0E9_STRSA</name>
<evidence type="ECO:0000313" key="14">
    <source>
        <dbReference type="Proteomes" id="UP000509410"/>
    </source>
</evidence>
<evidence type="ECO:0000256" key="8">
    <source>
        <dbReference type="SAM" id="Phobius"/>
    </source>
</evidence>
<dbReference type="PANTHER" id="PTHR30386">
    <property type="entry name" value="MEMBRANE FUSION SUBUNIT OF EMRAB-TOLC MULTIDRUG EFFLUX PUMP"/>
    <property type="match status" value="1"/>
</dbReference>
<sequence length="453" mass="50630">MNPNLFKSTEFYKRRYHNFATVLTIPLTLLVIFLVLFSLFATKEVTVTSVGQITPTNIVASIQSTSDHTVKVNNLTENQTVKKGELLISYTETLEASQKQAIETQLERYKHQKEGLETLKTSLKQGNNLFGDNDEFGYGNIYNNFVNQVNDINLGISKANTEVSNQTAIASNAVAAIDNQISKLQAQIKDYNDLYNAISNNSSSLPEGNSYQDMFNSYLNQYKANQDTSITSQYLTQIGSNISSLESSISNLEIQKAGTGSPSVYDGSATTKIEVLRTQFIQNADQQLVTIQTQITDLENQLNQTDDQLQNNQLISPENGVIHLNESYKGKNLLPKGTEIAQLYPQIKENQEVFISYYVTSAYLPNLKKGQTVRLSLEKIGNQPLVIIGKINSIDQTATETKEGSVFKVIAKAKLSKENSKLVRYGLQGRVTSVIAKKSYFNYYKDKILDHNE</sequence>
<dbReference type="InterPro" id="IPR058794">
    <property type="entry name" value="HB_LcnD"/>
</dbReference>
<dbReference type="EMBL" id="CP040798">
    <property type="protein sequence ID" value="QLB49907.1"/>
    <property type="molecule type" value="Genomic_DNA"/>
</dbReference>
<dbReference type="InterPro" id="IPR058795">
    <property type="entry name" value="LcnD_C"/>
</dbReference>
<proteinExistence type="inferred from homology"/>
<dbReference type="Proteomes" id="UP000509535">
    <property type="component" value="Chromosome"/>
</dbReference>
<evidence type="ECO:0000313" key="13">
    <source>
        <dbReference type="EMBL" id="QLB52042.1"/>
    </source>
</evidence>
<evidence type="ECO:0000259" key="11">
    <source>
        <dbReference type="Pfam" id="PF25940"/>
    </source>
</evidence>
<keyword evidence="4 8" id="KW-0812">Transmembrane</keyword>
<dbReference type="InterPro" id="IPR005696">
    <property type="entry name" value="MesE/LcnD"/>
</dbReference>
<dbReference type="InterPro" id="IPR058786">
    <property type="entry name" value="BSH_LcnD"/>
</dbReference>
<feature type="domain" description="LcnD-like long helical bundle" evidence="9">
    <location>
        <begin position="98"/>
        <end position="305"/>
    </location>
</feature>
<reference evidence="12 15" key="2">
    <citation type="submission" date="2019-06" db="EMBL/GenBank/DDBJ databases">
        <title>The organization of the Streptococcus sanguinis genomes.</title>
        <authorList>
            <person name="Wang H.Y."/>
            <person name="Chen Y.Y.M."/>
            <person name="Wu C.H."/>
        </authorList>
    </citation>
    <scope>NUCLEOTIDE SEQUENCE [LARGE SCALE GENOMIC DNA]</scope>
    <source>
        <strain evidence="12 15">CGMH058</strain>
    </source>
</reference>
<dbReference type="InterPro" id="IPR050739">
    <property type="entry name" value="MFP"/>
</dbReference>
<dbReference type="EMBL" id="CP040556">
    <property type="protein sequence ID" value="QLB52042.1"/>
    <property type="molecule type" value="Genomic_DNA"/>
</dbReference>
<evidence type="ECO:0000256" key="1">
    <source>
        <dbReference type="ARBA" id="ARBA00004162"/>
    </source>
</evidence>
<feature type="coiled-coil region" evidence="7">
    <location>
        <begin position="281"/>
        <end position="315"/>
    </location>
</feature>
<dbReference type="RefSeq" id="WP_176798755.1">
    <property type="nucleotide sequence ID" value="NZ_CP040798.1"/>
</dbReference>
<evidence type="ECO:0000256" key="2">
    <source>
        <dbReference type="ARBA" id="ARBA00009477"/>
    </source>
</evidence>
<feature type="coiled-coil region" evidence="7">
    <location>
        <begin position="174"/>
        <end position="201"/>
    </location>
</feature>
<dbReference type="Proteomes" id="UP000509410">
    <property type="component" value="Chromosome"/>
</dbReference>
<organism evidence="12 15">
    <name type="scientific">Streptococcus sanguinis</name>
    <dbReference type="NCBI Taxonomy" id="1305"/>
    <lineage>
        <taxon>Bacteria</taxon>
        <taxon>Bacillati</taxon>
        <taxon>Bacillota</taxon>
        <taxon>Bacilli</taxon>
        <taxon>Lactobacillales</taxon>
        <taxon>Streptococcaceae</taxon>
        <taxon>Streptococcus</taxon>
    </lineage>
</organism>
<comment type="similarity">
    <text evidence="2">Belongs to the membrane fusion protein (MFP) (TC 8.A.1) family.</text>
</comment>
<dbReference type="GO" id="GO:0005886">
    <property type="term" value="C:plasma membrane"/>
    <property type="evidence" value="ECO:0007669"/>
    <property type="project" value="UniProtKB-SubCell"/>
</dbReference>
<dbReference type="Pfam" id="PF25887">
    <property type="entry name" value="HB_LcnD"/>
    <property type="match status" value="1"/>
</dbReference>
<dbReference type="PANTHER" id="PTHR30386:SF26">
    <property type="entry name" value="TRANSPORT PROTEIN COMB"/>
    <property type="match status" value="1"/>
</dbReference>
<feature type="transmembrane region" description="Helical" evidence="8">
    <location>
        <begin position="20"/>
        <end position="41"/>
    </location>
</feature>
<dbReference type="Pfam" id="PF25935">
    <property type="entry name" value="BSH_LcnD"/>
    <property type="match status" value="1"/>
</dbReference>
<feature type="domain" description="LcnD-like barrel-sandwich hybrid" evidence="10">
    <location>
        <begin position="58"/>
        <end position="345"/>
    </location>
</feature>
<evidence type="ECO:0000313" key="15">
    <source>
        <dbReference type="Proteomes" id="UP000509535"/>
    </source>
</evidence>
<keyword evidence="5 8" id="KW-1133">Transmembrane helix</keyword>
<accession>A0A7H8V0E9</accession>
<evidence type="ECO:0000256" key="6">
    <source>
        <dbReference type="ARBA" id="ARBA00023136"/>
    </source>
</evidence>